<dbReference type="EMBL" id="OC854723">
    <property type="protein sequence ID" value="CAD7620162.1"/>
    <property type="molecule type" value="Genomic_DNA"/>
</dbReference>
<keyword evidence="3" id="KW-1185">Reference proteome</keyword>
<evidence type="ECO:0000313" key="3">
    <source>
        <dbReference type="Proteomes" id="UP000759131"/>
    </source>
</evidence>
<proteinExistence type="predicted"/>
<dbReference type="AlphaFoldDB" id="A0A7R9PTK2"/>
<name>A0A7R9PTK2_9ACAR</name>
<accession>A0A7R9PTK2</accession>
<feature type="region of interest" description="Disordered" evidence="1">
    <location>
        <begin position="1"/>
        <end position="21"/>
    </location>
</feature>
<evidence type="ECO:0000256" key="1">
    <source>
        <dbReference type="SAM" id="MobiDB-lite"/>
    </source>
</evidence>
<feature type="compositionally biased region" description="Low complexity" evidence="1">
    <location>
        <begin position="1"/>
        <end position="16"/>
    </location>
</feature>
<sequence length="186" mass="21695">MSFKSKSLKSNSSLNHSRGHLTGGQHIQHIQQLSQSVSKCIAQDLSLLRPHIQWTPMSHPMPEMTKNAKNQTITEEQLLSDMSEMDTKLDQLKRVIEDEAIPINDMHFESLSDECNELKTSLPTFRRVVNTFIDKYENQSRDESICFDRKAIELEEEKVEKMLRLSQQIQHFQQTNKHLNSFNNQK</sequence>
<dbReference type="Proteomes" id="UP000759131">
    <property type="component" value="Unassembled WGS sequence"/>
</dbReference>
<organism evidence="2">
    <name type="scientific">Medioppia subpectinata</name>
    <dbReference type="NCBI Taxonomy" id="1979941"/>
    <lineage>
        <taxon>Eukaryota</taxon>
        <taxon>Metazoa</taxon>
        <taxon>Ecdysozoa</taxon>
        <taxon>Arthropoda</taxon>
        <taxon>Chelicerata</taxon>
        <taxon>Arachnida</taxon>
        <taxon>Acari</taxon>
        <taxon>Acariformes</taxon>
        <taxon>Sarcoptiformes</taxon>
        <taxon>Oribatida</taxon>
        <taxon>Brachypylina</taxon>
        <taxon>Oppioidea</taxon>
        <taxon>Oppiidae</taxon>
        <taxon>Medioppia</taxon>
    </lineage>
</organism>
<gene>
    <name evidence="2" type="ORF">OSB1V03_LOCUS656</name>
</gene>
<dbReference type="EMBL" id="CAJPIZ010000148">
    <property type="protein sequence ID" value="CAG2100592.1"/>
    <property type="molecule type" value="Genomic_DNA"/>
</dbReference>
<evidence type="ECO:0000313" key="2">
    <source>
        <dbReference type="EMBL" id="CAD7620162.1"/>
    </source>
</evidence>
<reference evidence="2" key="1">
    <citation type="submission" date="2020-11" db="EMBL/GenBank/DDBJ databases">
        <authorList>
            <person name="Tran Van P."/>
        </authorList>
    </citation>
    <scope>NUCLEOTIDE SEQUENCE</scope>
</reference>
<protein>
    <submittedName>
        <fullName evidence="2">Uncharacterized protein</fullName>
    </submittedName>
</protein>
<dbReference type="OrthoDB" id="10480322at2759"/>